<sequence>MVSAVGFQNTSVRKGSWTPEEDRKLIAYIRRYGIWNWTEMPKAAGLLRCGKSCRLRWMNYLKPGIKRGNFSQEEDEIIMKSHELLGNRWSAIASRLPGRTDNEIKNHWHTRLKKRSKNNHVPKTKSLKGTQTANTVEANKINPHEPDLLLPNNNSPIASNIDGCNSTTPTSPKLSTCIDNFSSSPSSCGSASEIFENLTLEDQNSCSSETYGELQSFWEQPFMMEDLCMINSYGATHTDSGFMVSTSLWGHENDMFPSSASYYDAEDDFLAYSFDAWKS</sequence>
<evidence type="ECO:0000313" key="2">
    <source>
        <dbReference type="Proteomes" id="UP001164539"/>
    </source>
</evidence>
<dbReference type="EMBL" id="CM051406">
    <property type="protein sequence ID" value="KAJ4703344.1"/>
    <property type="molecule type" value="Genomic_DNA"/>
</dbReference>
<keyword evidence="2" id="KW-1185">Reference proteome</keyword>
<dbReference type="Proteomes" id="UP001164539">
    <property type="component" value="Chromosome 13"/>
</dbReference>
<organism evidence="1 2">
    <name type="scientific">Melia azedarach</name>
    <name type="common">Chinaberry tree</name>
    <dbReference type="NCBI Taxonomy" id="155640"/>
    <lineage>
        <taxon>Eukaryota</taxon>
        <taxon>Viridiplantae</taxon>
        <taxon>Streptophyta</taxon>
        <taxon>Embryophyta</taxon>
        <taxon>Tracheophyta</taxon>
        <taxon>Spermatophyta</taxon>
        <taxon>Magnoliopsida</taxon>
        <taxon>eudicotyledons</taxon>
        <taxon>Gunneridae</taxon>
        <taxon>Pentapetalae</taxon>
        <taxon>rosids</taxon>
        <taxon>malvids</taxon>
        <taxon>Sapindales</taxon>
        <taxon>Meliaceae</taxon>
        <taxon>Melia</taxon>
    </lineage>
</organism>
<comment type="caution">
    <text evidence="1">The sequence shown here is derived from an EMBL/GenBank/DDBJ whole genome shotgun (WGS) entry which is preliminary data.</text>
</comment>
<gene>
    <name evidence="1" type="ORF">OWV82_023266</name>
</gene>
<protein>
    <submittedName>
        <fullName evidence="1">Myb-related protein like</fullName>
    </submittedName>
</protein>
<accession>A0ACC1WWE4</accession>
<reference evidence="1 2" key="1">
    <citation type="journal article" date="2023" name="Science">
        <title>Complex scaffold remodeling in plant triterpene biosynthesis.</title>
        <authorList>
            <person name="De La Pena R."/>
            <person name="Hodgson H."/>
            <person name="Liu J.C."/>
            <person name="Stephenson M.J."/>
            <person name="Martin A.C."/>
            <person name="Owen C."/>
            <person name="Harkess A."/>
            <person name="Leebens-Mack J."/>
            <person name="Jimenez L.E."/>
            <person name="Osbourn A."/>
            <person name="Sattely E.S."/>
        </authorList>
    </citation>
    <scope>NUCLEOTIDE SEQUENCE [LARGE SCALE GENOMIC DNA]</scope>
    <source>
        <strain evidence="2">cv. JPN11</strain>
        <tissue evidence="1">Leaf</tissue>
    </source>
</reference>
<name>A0ACC1WWE4_MELAZ</name>
<proteinExistence type="predicted"/>
<evidence type="ECO:0000313" key="1">
    <source>
        <dbReference type="EMBL" id="KAJ4703344.1"/>
    </source>
</evidence>